<dbReference type="eggNOG" id="KOG2427">
    <property type="taxonomic scope" value="Eukaryota"/>
</dbReference>
<dbReference type="PANTHER" id="PTHR18063:SF6">
    <property type="entry name" value="UBIQUITIN CARBOXYL-TERMINAL HYDROLASE"/>
    <property type="match status" value="1"/>
</dbReference>
<dbReference type="GO" id="GO:0071108">
    <property type="term" value="P:protein K48-linked deubiquitination"/>
    <property type="evidence" value="ECO:0007669"/>
    <property type="project" value="TreeGrafter"/>
</dbReference>
<dbReference type="OrthoDB" id="10261212at2759"/>
<evidence type="ECO:0000256" key="1">
    <source>
        <dbReference type="SAM" id="MobiDB-lite"/>
    </source>
</evidence>
<dbReference type="OMA" id="HTRFSNE"/>
<dbReference type="InterPro" id="IPR007518">
    <property type="entry name" value="MINDY"/>
</dbReference>
<dbReference type="AlphaFoldDB" id="G8YE46"/>
<dbReference type="GO" id="GO:0071944">
    <property type="term" value="C:cell periphery"/>
    <property type="evidence" value="ECO:0007669"/>
    <property type="project" value="TreeGrafter"/>
</dbReference>
<organism evidence="3 4">
    <name type="scientific">Pichia sorbitophila (strain ATCC MYA-4447 / BCRC 22081 / CBS 7064 / NBRC 10061 / NRRL Y-12695)</name>
    <name type="common">Hybrid yeast</name>
    <dbReference type="NCBI Taxonomy" id="559304"/>
    <lineage>
        <taxon>Eukaryota</taxon>
        <taxon>Fungi</taxon>
        <taxon>Dikarya</taxon>
        <taxon>Ascomycota</taxon>
        <taxon>Saccharomycotina</taxon>
        <taxon>Pichiomycetes</taxon>
        <taxon>Debaryomycetaceae</taxon>
        <taxon>Millerozyma</taxon>
    </lineage>
</organism>
<evidence type="ECO:0000313" key="3">
    <source>
        <dbReference type="EMBL" id="CCE81445.1"/>
    </source>
</evidence>
<dbReference type="InterPro" id="IPR033979">
    <property type="entry name" value="MINDY_domain"/>
</dbReference>
<dbReference type="GO" id="GO:0004843">
    <property type="term" value="F:cysteine-type deubiquitinase activity"/>
    <property type="evidence" value="ECO:0007669"/>
    <property type="project" value="InterPro"/>
</dbReference>
<dbReference type="Pfam" id="PF04424">
    <property type="entry name" value="MINDY_DUB"/>
    <property type="match status" value="1"/>
</dbReference>
<dbReference type="HOGENOM" id="CLU_022566_0_1_1"/>
<dbReference type="GO" id="GO:1990380">
    <property type="term" value="F:K48-linked deubiquitinase activity"/>
    <property type="evidence" value="ECO:0007669"/>
    <property type="project" value="InterPro"/>
</dbReference>
<evidence type="ECO:0000313" key="4">
    <source>
        <dbReference type="Proteomes" id="UP000005222"/>
    </source>
</evidence>
<feature type="region of interest" description="Disordered" evidence="1">
    <location>
        <begin position="356"/>
        <end position="407"/>
    </location>
</feature>
<feature type="compositionally biased region" description="Basic and acidic residues" evidence="1">
    <location>
        <begin position="365"/>
        <end position="396"/>
    </location>
</feature>
<gene>
    <name evidence="3" type="primary">Piso0_002101</name>
    <name evidence="3" type="ORF">GNLVRS01_PISO0I02912g</name>
</gene>
<reference evidence="3 4" key="1">
    <citation type="journal article" date="2012" name="G3 (Bethesda)">
        <title>Pichia sorbitophila, an interspecies yeast hybrid reveals early steps of genome resolution following polyploidization.</title>
        <authorList>
            <person name="Leh Louis V."/>
            <person name="Despons L."/>
            <person name="Friedrich A."/>
            <person name="Martin T."/>
            <person name="Durrens P."/>
            <person name="Casaregola S."/>
            <person name="Neuveglise C."/>
            <person name="Fairhead C."/>
            <person name="Marck C."/>
            <person name="Cruz J.A."/>
            <person name="Straub M.L."/>
            <person name="Kugler V."/>
            <person name="Sacerdot C."/>
            <person name="Uzunov Z."/>
            <person name="Thierry A."/>
            <person name="Weiss S."/>
            <person name="Bleykasten C."/>
            <person name="De Montigny J."/>
            <person name="Jacques N."/>
            <person name="Jung P."/>
            <person name="Lemaire M."/>
            <person name="Mallet S."/>
            <person name="Morel G."/>
            <person name="Richard G.F."/>
            <person name="Sarkar A."/>
            <person name="Savel G."/>
            <person name="Schacherer J."/>
            <person name="Seret M.L."/>
            <person name="Talla E."/>
            <person name="Samson G."/>
            <person name="Jubin C."/>
            <person name="Poulain J."/>
            <person name="Vacherie B."/>
            <person name="Barbe V."/>
            <person name="Pelletier E."/>
            <person name="Sherman D.J."/>
            <person name="Westhof E."/>
            <person name="Weissenbach J."/>
            <person name="Baret P.V."/>
            <person name="Wincker P."/>
            <person name="Gaillardin C."/>
            <person name="Dujon B."/>
            <person name="Souciet J.L."/>
        </authorList>
    </citation>
    <scope>NUCLEOTIDE SEQUENCE [LARGE SCALE GENOMIC DNA]</scope>
    <source>
        <strain evidence="4">ATCC MYA-4447 / BCRC 22081 / CBS 7064 / NBRC 10061 / NRRL Y-12695</strain>
    </source>
</reference>
<dbReference type="Proteomes" id="UP000005222">
    <property type="component" value="Chromosome I"/>
</dbReference>
<proteinExistence type="predicted"/>
<evidence type="ECO:0000259" key="2">
    <source>
        <dbReference type="Pfam" id="PF04424"/>
    </source>
</evidence>
<dbReference type="STRING" id="559304.G8YE46"/>
<dbReference type="EMBL" id="FO082051">
    <property type="protein sequence ID" value="CCE81445.1"/>
    <property type="molecule type" value="Genomic_DNA"/>
</dbReference>
<protein>
    <submittedName>
        <fullName evidence="3">Piso0_002101 protein</fullName>
    </submittedName>
</protein>
<dbReference type="GO" id="GO:0005829">
    <property type="term" value="C:cytosol"/>
    <property type="evidence" value="ECO:0007669"/>
    <property type="project" value="TreeGrafter"/>
</dbReference>
<name>G8YE46_PICSO</name>
<feature type="compositionally biased region" description="Basic residues" evidence="1">
    <location>
        <begin position="397"/>
        <end position="407"/>
    </location>
</feature>
<dbReference type="FunCoup" id="G8YE46">
    <property type="interactions" value="485"/>
</dbReference>
<dbReference type="InParanoid" id="G8YE46"/>
<accession>G8YE46</accession>
<keyword evidence="4" id="KW-1185">Reference proteome</keyword>
<dbReference type="PANTHER" id="PTHR18063">
    <property type="entry name" value="NF-E2 INDUCIBLE PROTEIN"/>
    <property type="match status" value="1"/>
</dbReference>
<feature type="domain" description="MINDY deubiquitinase" evidence="2">
    <location>
        <begin position="14"/>
        <end position="322"/>
    </location>
</feature>
<dbReference type="GO" id="GO:0016807">
    <property type="term" value="F:cysteine-type carboxypeptidase activity"/>
    <property type="evidence" value="ECO:0007669"/>
    <property type="project" value="TreeGrafter"/>
</dbReference>
<sequence length="407" mass="46668">MTSTPSKATLNDSAFEIKIISWSEYEHKTPILLQDVNGPCPLIALINTLLLKNELIVRNHILNNSGSELQLKDTTQNVNEFKSYLEKQYKLTGLISLDDLISRLGDLLIVFSDAKAHDNEIQSNVDHLLEKLPLLHTGLSVNPNVVDGTFPDDDLATIFFKIFDLDLRHGWCLDDSENATQAWKEETSGDESEYRSLLSLLRQLKTFDALQDFLLAELDREDQNYQDHEYKQDILKKWLTINQTQLTGAGLSFLNMSMDPTDVIVFFRNNHFSTLYKRNDQEFYTLTTDSSFNKGMKSVNKIVWQSLVSISGKEDLFFTGDFFPVLEYEPVETNDEDYRLIKELQENEDAKIAKRMQEAYNRPNQKRDVSSSKKTDRSGSSKDKSKSVDAKAESSKKEKKKSNCIIM</sequence>